<dbReference type="Proteomes" id="UP000053097">
    <property type="component" value="Unassembled WGS sequence"/>
</dbReference>
<gene>
    <name evidence="1" type="ORF">X777_09008</name>
</gene>
<sequence>MSLILIEQSIVVRKRSLCKRRPRFWLTNLLTSPCFRKKEEEDTQENNRFL</sequence>
<keyword evidence="2" id="KW-1185">Reference proteome</keyword>
<evidence type="ECO:0000313" key="2">
    <source>
        <dbReference type="Proteomes" id="UP000053097"/>
    </source>
</evidence>
<organism evidence="1 2">
    <name type="scientific">Ooceraea biroi</name>
    <name type="common">Clonal raider ant</name>
    <name type="synonym">Cerapachys biroi</name>
    <dbReference type="NCBI Taxonomy" id="2015173"/>
    <lineage>
        <taxon>Eukaryota</taxon>
        <taxon>Metazoa</taxon>
        <taxon>Ecdysozoa</taxon>
        <taxon>Arthropoda</taxon>
        <taxon>Hexapoda</taxon>
        <taxon>Insecta</taxon>
        <taxon>Pterygota</taxon>
        <taxon>Neoptera</taxon>
        <taxon>Endopterygota</taxon>
        <taxon>Hymenoptera</taxon>
        <taxon>Apocrita</taxon>
        <taxon>Aculeata</taxon>
        <taxon>Formicoidea</taxon>
        <taxon>Formicidae</taxon>
        <taxon>Dorylinae</taxon>
        <taxon>Ooceraea</taxon>
    </lineage>
</organism>
<proteinExistence type="predicted"/>
<dbReference type="EMBL" id="KK107347">
    <property type="protein sequence ID" value="EZA52338.1"/>
    <property type="molecule type" value="Genomic_DNA"/>
</dbReference>
<dbReference type="AlphaFoldDB" id="A0A026W8N5"/>
<name>A0A026W8N5_OOCBI</name>
<reference evidence="1 2" key="1">
    <citation type="journal article" date="2014" name="Curr. Biol.">
        <title>The genome of the clonal raider ant Cerapachys biroi.</title>
        <authorList>
            <person name="Oxley P.R."/>
            <person name="Ji L."/>
            <person name="Fetter-Pruneda I."/>
            <person name="McKenzie S.K."/>
            <person name="Li C."/>
            <person name="Hu H."/>
            <person name="Zhang G."/>
            <person name="Kronauer D.J."/>
        </authorList>
    </citation>
    <scope>NUCLEOTIDE SEQUENCE [LARGE SCALE GENOMIC DNA]</scope>
</reference>
<protein>
    <submittedName>
        <fullName evidence="1">Uncharacterized protein</fullName>
    </submittedName>
</protein>
<accession>A0A026W8N5</accession>
<evidence type="ECO:0000313" key="1">
    <source>
        <dbReference type="EMBL" id="EZA52338.1"/>
    </source>
</evidence>